<reference evidence="1 2" key="1">
    <citation type="submission" date="2017-01" db="EMBL/GenBank/DDBJ databases">
        <title>Whole-Genome Shotgun Sequencing of Two beta-Proteobacterial Species in Search of the Bulgecin Biosynthetic Cluster.</title>
        <authorList>
            <person name="Horsman M.E."/>
            <person name="Marous D.R."/>
            <person name="Li R."/>
            <person name="Oliver R.A."/>
            <person name="Byun B."/>
            <person name="Emrich S.J."/>
            <person name="Boggess B."/>
            <person name="Townsend C.A."/>
            <person name="Mobashery S."/>
        </authorList>
    </citation>
    <scope>NUCLEOTIDE SEQUENCE [LARGE SCALE GENOMIC DNA]</scope>
    <source>
        <strain evidence="1 2">ATCC 31433</strain>
    </source>
</reference>
<gene>
    <name evidence="1" type="ORF">BZL54_08305</name>
</gene>
<proteinExistence type="predicted"/>
<sequence length="365" mass="39816">MKQFVRVISVRYDCAAKPARHPREPLAAYATRLQSHLLEHLHEAVSLALYAVQAEHGAPDARRRPVTFVTAPEFYWSVPWHALHDLREVRQLPALQIDPVCEAIAEVAARFPVEHVGRIVILPGTAALLIDVPRPPGRRASAAVAAHGGALLESLNCLYAAANFPPPFAPGDDAGLRRALAWPKRHTSRIDYGRQKPALETPYSRTFELADGSFVEVLKESGIALQGTTTVHARGAHLSDRLGGVPAFGIDLCRDFLQWRGEPPPGSTDCNAAHPDAPRYVIDFVPSYGATVTDVAFPVPRSLQYIAHNDGRAARQVAVFEVDRTRLRWTRVAPAACMRHLGADAGERVAIHEFTVDVPAPGGAQ</sequence>
<name>A0A2A4FFZ1_9BURK</name>
<dbReference type="AlphaFoldDB" id="A0A2A4FFZ1"/>
<comment type="caution">
    <text evidence="1">The sequence shown here is derived from an EMBL/GenBank/DDBJ whole genome shotgun (WGS) entry which is preliminary data.</text>
</comment>
<dbReference type="Proteomes" id="UP000217994">
    <property type="component" value="Unassembled WGS sequence"/>
</dbReference>
<dbReference type="GeneID" id="69006026"/>
<dbReference type="EMBL" id="MTZU01000024">
    <property type="protein sequence ID" value="PCE32643.1"/>
    <property type="molecule type" value="Genomic_DNA"/>
</dbReference>
<dbReference type="RefSeq" id="WP_084909207.1">
    <property type="nucleotide sequence ID" value="NZ_CP020738.1"/>
</dbReference>
<evidence type="ECO:0000313" key="1">
    <source>
        <dbReference type="EMBL" id="PCE32643.1"/>
    </source>
</evidence>
<organism evidence="1 2">
    <name type="scientific">Burkholderia ubonensis subsp. mesacidophila</name>
    <dbReference type="NCBI Taxonomy" id="265293"/>
    <lineage>
        <taxon>Bacteria</taxon>
        <taxon>Pseudomonadati</taxon>
        <taxon>Pseudomonadota</taxon>
        <taxon>Betaproteobacteria</taxon>
        <taxon>Burkholderiales</taxon>
        <taxon>Burkholderiaceae</taxon>
        <taxon>Burkholderia</taxon>
        <taxon>Burkholderia cepacia complex</taxon>
    </lineage>
</organism>
<protein>
    <submittedName>
        <fullName evidence="1">Uncharacterized protein</fullName>
    </submittedName>
</protein>
<evidence type="ECO:0000313" key="2">
    <source>
        <dbReference type="Proteomes" id="UP000217994"/>
    </source>
</evidence>
<accession>A0A2A4FFZ1</accession>